<reference evidence="1 2" key="1">
    <citation type="submission" date="2021-06" db="EMBL/GenBank/DDBJ databases">
        <title>Caerostris darwini draft genome.</title>
        <authorList>
            <person name="Kono N."/>
            <person name="Arakawa K."/>
        </authorList>
    </citation>
    <scope>NUCLEOTIDE SEQUENCE [LARGE SCALE GENOMIC DNA]</scope>
</reference>
<gene>
    <name evidence="1" type="ORF">CDAR_530801</name>
</gene>
<dbReference type="EMBL" id="BPLQ01013598">
    <property type="protein sequence ID" value="GIY73296.1"/>
    <property type="molecule type" value="Genomic_DNA"/>
</dbReference>
<evidence type="ECO:0000313" key="1">
    <source>
        <dbReference type="EMBL" id="GIY73296.1"/>
    </source>
</evidence>
<evidence type="ECO:0000313" key="2">
    <source>
        <dbReference type="Proteomes" id="UP001054837"/>
    </source>
</evidence>
<comment type="caution">
    <text evidence="1">The sequence shown here is derived from an EMBL/GenBank/DDBJ whole genome shotgun (WGS) entry which is preliminary data.</text>
</comment>
<sequence>MPSFSALTFSERKMANGFNWRSITPSYLYSLRFQRNYTFSNAMSPFCIGWLKKNVTLSSQLCLPVAVSSGEMTVFCRETLEFNHPYNQNQLLKLDGGSILSTADLSKFR</sequence>
<proteinExistence type="predicted"/>
<protein>
    <submittedName>
        <fullName evidence="1">Uncharacterized protein</fullName>
    </submittedName>
</protein>
<dbReference type="AlphaFoldDB" id="A0AAV4VS44"/>
<name>A0AAV4VS44_9ARAC</name>
<organism evidence="1 2">
    <name type="scientific">Caerostris darwini</name>
    <dbReference type="NCBI Taxonomy" id="1538125"/>
    <lineage>
        <taxon>Eukaryota</taxon>
        <taxon>Metazoa</taxon>
        <taxon>Ecdysozoa</taxon>
        <taxon>Arthropoda</taxon>
        <taxon>Chelicerata</taxon>
        <taxon>Arachnida</taxon>
        <taxon>Araneae</taxon>
        <taxon>Araneomorphae</taxon>
        <taxon>Entelegynae</taxon>
        <taxon>Araneoidea</taxon>
        <taxon>Araneidae</taxon>
        <taxon>Caerostris</taxon>
    </lineage>
</organism>
<dbReference type="Proteomes" id="UP001054837">
    <property type="component" value="Unassembled WGS sequence"/>
</dbReference>
<keyword evidence="2" id="KW-1185">Reference proteome</keyword>
<accession>A0AAV4VS44</accession>